<reference evidence="5 6" key="1">
    <citation type="submission" date="2020-09" db="EMBL/GenBank/DDBJ databases">
        <title>Novel species in genus Gordonia.</title>
        <authorList>
            <person name="Zhang G."/>
        </authorList>
    </citation>
    <scope>NUCLEOTIDE SEQUENCE [LARGE SCALE GENOMIC DNA]</scope>
    <source>
        <strain evidence="5 6">ON-33</strain>
    </source>
</reference>
<accession>A0ABR7WAG6</accession>
<evidence type="ECO:0000313" key="6">
    <source>
        <dbReference type="Proteomes" id="UP000602395"/>
    </source>
</evidence>
<dbReference type="Pfam" id="PF01425">
    <property type="entry name" value="Amidase"/>
    <property type="match status" value="1"/>
</dbReference>
<dbReference type="RefSeq" id="WP_190266638.1">
    <property type="nucleotide sequence ID" value="NZ_BAABAD010000005.1"/>
</dbReference>
<comment type="catalytic activity">
    <reaction evidence="1">
        <text>a monocarboxylic acid amide + H2O = a monocarboxylate + NH4(+)</text>
        <dbReference type="Rhea" id="RHEA:12020"/>
        <dbReference type="ChEBI" id="CHEBI:15377"/>
        <dbReference type="ChEBI" id="CHEBI:28938"/>
        <dbReference type="ChEBI" id="CHEBI:35757"/>
        <dbReference type="ChEBI" id="CHEBI:83628"/>
        <dbReference type="EC" id="3.5.1.4"/>
    </reaction>
</comment>
<dbReference type="InterPro" id="IPR000120">
    <property type="entry name" value="Amidase"/>
</dbReference>
<dbReference type="InterPro" id="IPR023631">
    <property type="entry name" value="Amidase_dom"/>
</dbReference>
<organism evidence="5 6">
    <name type="scientific">Gordonia hankookensis</name>
    <dbReference type="NCBI Taxonomy" id="589403"/>
    <lineage>
        <taxon>Bacteria</taxon>
        <taxon>Bacillati</taxon>
        <taxon>Actinomycetota</taxon>
        <taxon>Actinomycetes</taxon>
        <taxon>Mycobacteriales</taxon>
        <taxon>Gordoniaceae</taxon>
        <taxon>Gordonia</taxon>
    </lineage>
</organism>
<comment type="caution">
    <text evidence="5">The sequence shown here is derived from an EMBL/GenBank/DDBJ whole genome shotgun (WGS) entry which is preliminary data.</text>
</comment>
<proteinExistence type="inferred from homology"/>
<dbReference type="Proteomes" id="UP000602395">
    <property type="component" value="Unassembled WGS sequence"/>
</dbReference>
<evidence type="ECO:0000256" key="1">
    <source>
        <dbReference type="ARBA" id="ARBA00001311"/>
    </source>
</evidence>
<protein>
    <recommendedName>
        <fullName evidence="3">amidase</fullName>
        <ecNumber evidence="3">3.5.1.4</ecNumber>
    </recommendedName>
</protein>
<dbReference type="EMBL" id="JACWMS010000002">
    <property type="protein sequence ID" value="MBD1319795.1"/>
    <property type="molecule type" value="Genomic_DNA"/>
</dbReference>
<dbReference type="InterPro" id="IPR036928">
    <property type="entry name" value="AS_sf"/>
</dbReference>
<evidence type="ECO:0000313" key="5">
    <source>
        <dbReference type="EMBL" id="MBD1319795.1"/>
    </source>
</evidence>
<sequence length="487" mass="51236">MIDGRSWPPVAESAASVGRGETTATSLVTTAIDRWAELDEELHAFCTPTPDLALSGAARIDAMVADGRPVGRLAGVPYAVKDLICTKGTRTTSGSVRYRDFVPSEDDIVVERCTGAGALSLGKTNASEFGYSATGTNPLFPTTRNPWDTRLTPGGSSAGSAAAVAAGIVPFALGSDGGGSIRIPAAFTSLVGFKPSMGRVPVYPGCRDPDHPGVSGWESIEHIGPICRTVDDVCTVMGVLAGPDPRDRHTIPAGDVAWHTIVADMHDDPTVVGGLRVAYSEDFGYLAVDPAVRAVVGDAVARLSAALSWNTTRVDPGWDEPGDEFTALIMSETDLVGMRRMVDDIGDQMSAHLVAMLRREWSAEDFTSATMWRKSIVNRMAALMGDHDIVITPTACVPPFEVGIQGPSVIDGRDVADTAWQGFTFVANLTGQPAVSVPVGFTSDGLPIGMQIIGRHLDDATVLRVAAACEQVGVHPMGTPARRDQVA</sequence>
<evidence type="ECO:0000259" key="4">
    <source>
        <dbReference type="Pfam" id="PF01425"/>
    </source>
</evidence>
<dbReference type="PANTHER" id="PTHR11895">
    <property type="entry name" value="TRANSAMIDASE"/>
    <property type="match status" value="1"/>
</dbReference>
<comment type="similarity">
    <text evidence="2">Belongs to the amidase family.</text>
</comment>
<gene>
    <name evidence="5" type="ORF">IDF66_09365</name>
</gene>
<dbReference type="PANTHER" id="PTHR11895:SF7">
    <property type="entry name" value="GLUTAMYL-TRNA(GLN) AMIDOTRANSFERASE SUBUNIT A, MITOCHONDRIAL"/>
    <property type="match status" value="1"/>
</dbReference>
<dbReference type="SUPFAM" id="SSF75304">
    <property type="entry name" value="Amidase signature (AS) enzymes"/>
    <property type="match status" value="1"/>
</dbReference>
<evidence type="ECO:0000256" key="2">
    <source>
        <dbReference type="ARBA" id="ARBA00009199"/>
    </source>
</evidence>
<name>A0ABR7WAG6_9ACTN</name>
<keyword evidence="6" id="KW-1185">Reference proteome</keyword>
<feature type="domain" description="Amidase" evidence="4">
    <location>
        <begin position="27"/>
        <end position="463"/>
    </location>
</feature>
<dbReference type="EC" id="3.5.1.4" evidence="3"/>
<evidence type="ECO:0000256" key="3">
    <source>
        <dbReference type="ARBA" id="ARBA00012922"/>
    </source>
</evidence>
<dbReference type="Gene3D" id="3.90.1300.10">
    <property type="entry name" value="Amidase signature (AS) domain"/>
    <property type="match status" value="1"/>
</dbReference>